<feature type="chain" id="PRO_5004893984" evidence="1">
    <location>
        <begin position="27"/>
        <end position="123"/>
    </location>
</feature>
<keyword evidence="1" id="KW-0732">Signal</keyword>
<evidence type="ECO:0000313" key="2">
    <source>
        <dbReference type="EMBL" id="EWC62685.1"/>
    </source>
</evidence>
<reference evidence="2 3" key="1">
    <citation type="journal article" date="2014" name="Genome Announc.">
        <title>Draft Genome Sequence of the Antitrypanosomally Active Sponge-Associated Bacterium Actinokineospora sp. Strain EG49.</title>
        <authorList>
            <person name="Harjes J."/>
            <person name="Ryu T."/>
            <person name="Abdelmohsen U.R."/>
            <person name="Moitinho-Silva L."/>
            <person name="Horn H."/>
            <person name="Ravasi T."/>
            <person name="Hentschel U."/>
        </authorList>
    </citation>
    <scope>NUCLEOTIDE SEQUENCE [LARGE SCALE GENOMIC DNA]</scope>
    <source>
        <strain evidence="2 3">EG49</strain>
    </source>
</reference>
<dbReference type="STRING" id="909613.UO65_2037"/>
<dbReference type="AlphaFoldDB" id="W7IP91"/>
<feature type="signal peptide" evidence="1">
    <location>
        <begin position="1"/>
        <end position="26"/>
    </location>
</feature>
<keyword evidence="3" id="KW-1185">Reference proteome</keyword>
<name>W7IP91_9PSEU</name>
<evidence type="ECO:0000313" key="3">
    <source>
        <dbReference type="Proteomes" id="UP000019277"/>
    </source>
</evidence>
<dbReference type="eggNOG" id="ENOG5030V5V">
    <property type="taxonomic scope" value="Bacteria"/>
</dbReference>
<organism evidence="2 3">
    <name type="scientific">Actinokineospora spheciospongiae</name>
    <dbReference type="NCBI Taxonomy" id="909613"/>
    <lineage>
        <taxon>Bacteria</taxon>
        <taxon>Bacillati</taxon>
        <taxon>Actinomycetota</taxon>
        <taxon>Actinomycetes</taxon>
        <taxon>Pseudonocardiales</taxon>
        <taxon>Pseudonocardiaceae</taxon>
        <taxon>Actinokineospora</taxon>
    </lineage>
</organism>
<dbReference type="RefSeq" id="WP_035280923.1">
    <property type="nucleotide sequence ID" value="NZ_AYXG01000074.1"/>
</dbReference>
<gene>
    <name evidence="2" type="ORF">UO65_2037</name>
</gene>
<sequence>MRKLIPALAAVLTLTGVAAFTTPASASPTASAAVRGVVTTTPQDLIAMGQITIDRTARTFTFPTARRFDVPKEVVTAHWVGTSSLYETAVTWIERHPSLFHVFRLSLDGTGRVVADNYYYTAG</sequence>
<dbReference type="Proteomes" id="UP000019277">
    <property type="component" value="Unassembled WGS sequence"/>
</dbReference>
<evidence type="ECO:0000256" key="1">
    <source>
        <dbReference type="SAM" id="SignalP"/>
    </source>
</evidence>
<dbReference type="EMBL" id="AYXG01000074">
    <property type="protein sequence ID" value="EWC62685.1"/>
    <property type="molecule type" value="Genomic_DNA"/>
</dbReference>
<accession>W7IP91</accession>
<protein>
    <submittedName>
        <fullName evidence="2">Uncharacterized protein</fullName>
    </submittedName>
</protein>
<comment type="caution">
    <text evidence="2">The sequence shown here is derived from an EMBL/GenBank/DDBJ whole genome shotgun (WGS) entry which is preliminary data.</text>
</comment>
<proteinExistence type="predicted"/>